<evidence type="ECO:0000313" key="7">
    <source>
        <dbReference type="EMBL" id="MUP05336.1"/>
    </source>
</evidence>
<dbReference type="Pfam" id="PF01380">
    <property type="entry name" value="SIS"/>
    <property type="match status" value="1"/>
</dbReference>
<reference evidence="12 13" key="3">
    <citation type="submission" date="2019-12" db="EMBL/GenBank/DDBJ databases">
        <title>Whole-genome sequencing of Allorhizobium vitis.</title>
        <authorList>
            <person name="Gan H.M."/>
            <person name="Szegedi E."/>
            <person name="Burr T."/>
            <person name="Savka M.A."/>
        </authorList>
    </citation>
    <scope>NUCLEOTIDE SEQUENCE [LARGE SCALE GENOMIC DNA]</scope>
    <source>
        <strain evidence="9 12">CG415</strain>
        <strain evidence="8 13">CG516</strain>
    </source>
</reference>
<proteinExistence type="predicted"/>
<reference evidence="7 10" key="2">
    <citation type="submission" date="2019-11" db="EMBL/GenBank/DDBJ databases">
        <title>Whole-genome sequencing of Allorhizobium vitis.</title>
        <authorList>
            <person name="Gan H.M."/>
            <person name="Savka M.A."/>
        </authorList>
    </citation>
    <scope>NUCLEOTIDE SEQUENCE [LARGE SCALE GENOMIC DNA]</scope>
    <source>
        <strain evidence="7 10">AB4</strain>
    </source>
</reference>
<dbReference type="InterPro" id="IPR001347">
    <property type="entry name" value="SIS_dom"/>
</dbReference>
<feature type="domain" description="SIS" evidence="5">
    <location>
        <begin position="129"/>
        <end position="269"/>
    </location>
</feature>
<keyword evidence="2" id="KW-0238">DNA-binding</keyword>
<dbReference type="EMBL" id="MBEV02000005">
    <property type="protein sequence ID" value="MUP05336.1"/>
    <property type="molecule type" value="Genomic_DNA"/>
</dbReference>
<dbReference type="Proteomes" id="UP000175993">
    <property type="component" value="Unassembled WGS sequence"/>
</dbReference>
<dbReference type="Proteomes" id="UP000440716">
    <property type="component" value="Unassembled WGS sequence"/>
</dbReference>
<evidence type="ECO:0000313" key="13">
    <source>
        <dbReference type="Proteomes" id="UP000477951"/>
    </source>
</evidence>
<dbReference type="Proteomes" id="UP000436911">
    <property type="component" value="Unassembled WGS sequence"/>
</dbReference>
<evidence type="ECO:0000256" key="3">
    <source>
        <dbReference type="ARBA" id="ARBA00023163"/>
    </source>
</evidence>
<dbReference type="InterPro" id="IPR036388">
    <property type="entry name" value="WH-like_DNA-bd_sf"/>
</dbReference>
<dbReference type="EMBL" id="QUSG01000017">
    <property type="protein sequence ID" value="KAA3523429.1"/>
    <property type="molecule type" value="Genomic_DNA"/>
</dbReference>
<dbReference type="InterPro" id="IPR000281">
    <property type="entry name" value="HTH_RpiR"/>
</dbReference>
<dbReference type="SUPFAM" id="SSF46689">
    <property type="entry name" value="Homeodomain-like"/>
    <property type="match status" value="1"/>
</dbReference>
<dbReference type="GO" id="GO:0003677">
    <property type="term" value="F:DNA binding"/>
    <property type="evidence" value="ECO:0007669"/>
    <property type="project" value="UniProtKB-KW"/>
</dbReference>
<dbReference type="OrthoDB" id="8582409at2"/>
<dbReference type="GeneID" id="60684004"/>
<gene>
    <name evidence="7" type="ORF">BBI04_010935</name>
    <name evidence="6" type="ORF">DXT89_21030</name>
    <name evidence="9" type="ORF">GOZ88_10695</name>
    <name evidence="8" type="ORF">GOZ90_14195</name>
</gene>
<feature type="domain" description="HTH rpiR-type" evidence="4">
    <location>
        <begin position="9"/>
        <end position="85"/>
    </location>
</feature>
<evidence type="ECO:0000313" key="8">
    <source>
        <dbReference type="EMBL" id="MUZ73834.1"/>
    </source>
</evidence>
<dbReference type="GO" id="GO:0097367">
    <property type="term" value="F:carbohydrate derivative binding"/>
    <property type="evidence" value="ECO:0007669"/>
    <property type="project" value="InterPro"/>
</dbReference>
<keyword evidence="1" id="KW-0805">Transcription regulation</keyword>
<evidence type="ECO:0000259" key="4">
    <source>
        <dbReference type="PROSITE" id="PS51071"/>
    </source>
</evidence>
<dbReference type="PANTHER" id="PTHR30514:SF1">
    <property type="entry name" value="HTH-TYPE TRANSCRIPTIONAL REGULATOR HEXR-RELATED"/>
    <property type="match status" value="1"/>
</dbReference>
<accession>A0A109CME0</accession>
<dbReference type="InterPro" id="IPR035472">
    <property type="entry name" value="RpiR-like_SIS"/>
</dbReference>
<dbReference type="AlphaFoldDB" id="A0A109CME0"/>
<dbReference type="EMBL" id="WPHU01000004">
    <property type="protein sequence ID" value="MVA56580.1"/>
    <property type="molecule type" value="Genomic_DNA"/>
</dbReference>
<comment type="caution">
    <text evidence="6">The sequence shown here is derived from an EMBL/GenBank/DDBJ whole genome shotgun (WGS) entry which is preliminary data.</text>
</comment>
<sequence length="291" mass="31735">MNADGFDMKAVGPRIRMMMPMLTPLEAKVVDTVFGMRDFSEETSLKQIAENAGVSEAMVVKITKKLGFSGFRDFRSSVSQYNRQPTTEMHQELSVDDTSLEIVQKVFRTSIHALEETLAILDMAAFDQAADMLHKARHRDFYGVGGSAQIARDVAHKFLRIGVRASVFDDSHMMLMSAALLADTDVAIGFSHSGNTIAVIEALQLARKNGARTIAVTNYGSSALAQSADVVLCSTAQGSPLMGENAAARIAQLNILDAIFVAVAQRDYQAAERNLDRTMSAVTSKRKDRLP</sequence>
<protein>
    <submittedName>
        <fullName evidence="6">MurR/RpiR family transcriptional regulator</fullName>
    </submittedName>
</protein>
<dbReference type="Proteomes" id="UP000477951">
    <property type="component" value="Unassembled WGS sequence"/>
</dbReference>
<evidence type="ECO:0000313" key="12">
    <source>
        <dbReference type="Proteomes" id="UP000440716"/>
    </source>
</evidence>
<evidence type="ECO:0000256" key="2">
    <source>
        <dbReference type="ARBA" id="ARBA00023125"/>
    </source>
</evidence>
<dbReference type="Gene3D" id="3.40.50.10490">
    <property type="entry name" value="Glucose-6-phosphate isomerase like protein, domain 1"/>
    <property type="match status" value="1"/>
</dbReference>
<evidence type="ECO:0000313" key="10">
    <source>
        <dbReference type="Proteomes" id="UP000175993"/>
    </source>
</evidence>
<dbReference type="PROSITE" id="PS51464">
    <property type="entry name" value="SIS"/>
    <property type="match status" value="1"/>
</dbReference>
<dbReference type="InterPro" id="IPR009057">
    <property type="entry name" value="Homeodomain-like_sf"/>
</dbReference>
<dbReference type="PROSITE" id="PS51071">
    <property type="entry name" value="HTH_RPIR"/>
    <property type="match status" value="1"/>
</dbReference>
<dbReference type="Gene3D" id="1.10.10.10">
    <property type="entry name" value="Winged helix-like DNA-binding domain superfamily/Winged helix DNA-binding domain"/>
    <property type="match status" value="1"/>
</dbReference>
<name>A0A109CME0_AGRVI</name>
<dbReference type="GO" id="GO:1901135">
    <property type="term" value="P:carbohydrate derivative metabolic process"/>
    <property type="evidence" value="ECO:0007669"/>
    <property type="project" value="InterPro"/>
</dbReference>
<evidence type="ECO:0000256" key="1">
    <source>
        <dbReference type="ARBA" id="ARBA00023015"/>
    </source>
</evidence>
<dbReference type="SUPFAM" id="SSF53697">
    <property type="entry name" value="SIS domain"/>
    <property type="match status" value="1"/>
</dbReference>
<dbReference type="NCBIfam" id="NF008458">
    <property type="entry name" value="PRK11337.1"/>
    <property type="match status" value="1"/>
</dbReference>
<dbReference type="EMBL" id="WPHR01000010">
    <property type="protein sequence ID" value="MUZ73834.1"/>
    <property type="molecule type" value="Genomic_DNA"/>
</dbReference>
<organism evidence="6 11">
    <name type="scientific">Agrobacterium vitis</name>
    <name type="common">Rhizobium vitis</name>
    <dbReference type="NCBI Taxonomy" id="373"/>
    <lineage>
        <taxon>Bacteria</taxon>
        <taxon>Pseudomonadati</taxon>
        <taxon>Pseudomonadota</taxon>
        <taxon>Alphaproteobacteria</taxon>
        <taxon>Hyphomicrobiales</taxon>
        <taxon>Rhizobiaceae</taxon>
        <taxon>Rhizobium/Agrobacterium group</taxon>
        <taxon>Agrobacterium</taxon>
    </lineage>
</organism>
<dbReference type="CDD" id="cd05013">
    <property type="entry name" value="SIS_RpiR"/>
    <property type="match status" value="1"/>
</dbReference>
<dbReference type="InterPro" id="IPR046348">
    <property type="entry name" value="SIS_dom_sf"/>
</dbReference>
<dbReference type="GO" id="GO:0003700">
    <property type="term" value="F:DNA-binding transcription factor activity"/>
    <property type="evidence" value="ECO:0007669"/>
    <property type="project" value="InterPro"/>
</dbReference>
<evidence type="ECO:0000313" key="11">
    <source>
        <dbReference type="Proteomes" id="UP000436911"/>
    </source>
</evidence>
<dbReference type="PANTHER" id="PTHR30514">
    <property type="entry name" value="GLUCOKINASE"/>
    <property type="match status" value="1"/>
</dbReference>
<dbReference type="Pfam" id="PF01418">
    <property type="entry name" value="HTH_6"/>
    <property type="match status" value="1"/>
</dbReference>
<dbReference type="RefSeq" id="WP_060720052.1">
    <property type="nucleotide sequence ID" value="NZ_CP118261.1"/>
</dbReference>
<evidence type="ECO:0000313" key="6">
    <source>
        <dbReference type="EMBL" id="KAA3523429.1"/>
    </source>
</evidence>
<evidence type="ECO:0000259" key="5">
    <source>
        <dbReference type="PROSITE" id="PS51464"/>
    </source>
</evidence>
<keyword evidence="3" id="KW-0804">Transcription</keyword>
<dbReference type="InterPro" id="IPR047640">
    <property type="entry name" value="RpiR-like"/>
</dbReference>
<reference evidence="6 11" key="1">
    <citation type="submission" date="2018-08" db="EMBL/GenBank/DDBJ databases">
        <title>Genome sequencing of Agrobacterium vitis strain ICMP 10754.</title>
        <authorList>
            <person name="Visnovsky S.B."/>
            <person name="Pitman A.R."/>
        </authorList>
    </citation>
    <scope>NUCLEOTIDE SEQUENCE [LARGE SCALE GENOMIC DNA]</scope>
    <source>
        <strain evidence="6 11">ICMP 10754</strain>
    </source>
</reference>
<evidence type="ECO:0000313" key="9">
    <source>
        <dbReference type="EMBL" id="MVA56580.1"/>
    </source>
</evidence>